<proteinExistence type="predicted"/>
<evidence type="ECO:0000313" key="1">
    <source>
        <dbReference type="EMBL" id="SFI70714.1"/>
    </source>
</evidence>
<name>A0A1I3KE95_9PSED</name>
<reference evidence="2" key="1">
    <citation type="submission" date="2016-10" db="EMBL/GenBank/DDBJ databases">
        <authorList>
            <person name="Varghese N."/>
            <person name="Submissions S."/>
        </authorList>
    </citation>
    <scope>NUCLEOTIDE SEQUENCE [LARGE SCALE GENOMIC DNA]</scope>
    <source>
        <strain evidence="2">LMG 24016</strain>
    </source>
</reference>
<protein>
    <submittedName>
        <fullName evidence="1">Uncharacterized protein</fullName>
    </submittedName>
</protein>
<keyword evidence="2" id="KW-1185">Reference proteome</keyword>
<dbReference type="STRING" id="425504.SAMN05216206_2795"/>
<evidence type="ECO:0000313" key="2">
    <source>
        <dbReference type="Proteomes" id="UP000243606"/>
    </source>
</evidence>
<sequence length="69" mass="7671">MSRMPFPTLIEEQLAAIEAGRVVERIAVSASSLLGAKSLAYQQGIEPRREPDFKYCSGGQWTLVYEARP</sequence>
<dbReference type="Proteomes" id="UP000243606">
    <property type="component" value="Unassembled WGS sequence"/>
</dbReference>
<dbReference type="EMBL" id="FOQL01000003">
    <property type="protein sequence ID" value="SFI70714.1"/>
    <property type="molecule type" value="Genomic_DNA"/>
</dbReference>
<accession>A0A1I3KE95</accession>
<dbReference type="RefSeq" id="WP_090242890.1">
    <property type="nucleotide sequence ID" value="NZ_FOQL01000003.1"/>
</dbReference>
<gene>
    <name evidence="1" type="ORF">SAMN05216206_2795</name>
</gene>
<dbReference type="AlphaFoldDB" id="A0A1I3KE95"/>
<organism evidence="1 2">
    <name type="scientific">Pseudomonas guineae</name>
    <dbReference type="NCBI Taxonomy" id="425504"/>
    <lineage>
        <taxon>Bacteria</taxon>
        <taxon>Pseudomonadati</taxon>
        <taxon>Pseudomonadota</taxon>
        <taxon>Gammaproteobacteria</taxon>
        <taxon>Pseudomonadales</taxon>
        <taxon>Pseudomonadaceae</taxon>
        <taxon>Pseudomonas</taxon>
    </lineage>
</organism>